<name>A0A5N6P2S2_9ASTR</name>
<evidence type="ECO:0000256" key="1">
    <source>
        <dbReference type="SAM" id="MobiDB-lite"/>
    </source>
</evidence>
<evidence type="ECO:0000313" key="3">
    <source>
        <dbReference type="Proteomes" id="UP000326396"/>
    </source>
</evidence>
<organism evidence="2 3">
    <name type="scientific">Mikania micrantha</name>
    <name type="common">bitter vine</name>
    <dbReference type="NCBI Taxonomy" id="192012"/>
    <lineage>
        <taxon>Eukaryota</taxon>
        <taxon>Viridiplantae</taxon>
        <taxon>Streptophyta</taxon>
        <taxon>Embryophyta</taxon>
        <taxon>Tracheophyta</taxon>
        <taxon>Spermatophyta</taxon>
        <taxon>Magnoliopsida</taxon>
        <taxon>eudicotyledons</taxon>
        <taxon>Gunneridae</taxon>
        <taxon>Pentapetalae</taxon>
        <taxon>asterids</taxon>
        <taxon>campanulids</taxon>
        <taxon>Asterales</taxon>
        <taxon>Asteraceae</taxon>
        <taxon>Asteroideae</taxon>
        <taxon>Heliantheae alliance</taxon>
        <taxon>Eupatorieae</taxon>
        <taxon>Mikania</taxon>
    </lineage>
</organism>
<sequence length="173" mass="19452">MVNAGENRARNGVTDCPESRNEEKFQSMELLDSSRYATKILRILRSTRWNKVSEILRISSRYAKPYLAPRRAARVHGSHQGTCLQVLIVVLPVETHQSRNCFSIIINNIDYLMTSKAMSLTLNVQKDLINTRLMSRRKCKTLDRGRGGNVVLPATVGQNLSTAVKGAAFVYDV</sequence>
<gene>
    <name evidence="2" type="ORF">E3N88_14193</name>
</gene>
<feature type="region of interest" description="Disordered" evidence="1">
    <location>
        <begin position="1"/>
        <end position="20"/>
    </location>
</feature>
<accession>A0A5N6P2S2</accession>
<comment type="caution">
    <text evidence="2">The sequence shown here is derived from an EMBL/GenBank/DDBJ whole genome shotgun (WGS) entry which is preliminary data.</text>
</comment>
<dbReference type="AlphaFoldDB" id="A0A5N6P2S2"/>
<protein>
    <submittedName>
        <fullName evidence="2">Uncharacterized protein</fullName>
    </submittedName>
</protein>
<reference evidence="2 3" key="1">
    <citation type="submission" date="2019-05" db="EMBL/GenBank/DDBJ databases">
        <title>Mikania micrantha, genome provides insights into the molecular mechanism of rapid growth.</title>
        <authorList>
            <person name="Liu B."/>
        </authorList>
    </citation>
    <scope>NUCLEOTIDE SEQUENCE [LARGE SCALE GENOMIC DNA]</scope>
    <source>
        <strain evidence="2">NLD-2019</strain>
        <tissue evidence="2">Leaf</tissue>
    </source>
</reference>
<dbReference type="Proteomes" id="UP000326396">
    <property type="component" value="Linkage Group LG15"/>
</dbReference>
<dbReference type="EMBL" id="SZYD01000007">
    <property type="protein sequence ID" value="KAD5802833.1"/>
    <property type="molecule type" value="Genomic_DNA"/>
</dbReference>
<evidence type="ECO:0000313" key="2">
    <source>
        <dbReference type="EMBL" id="KAD5802833.1"/>
    </source>
</evidence>
<keyword evidence="3" id="KW-1185">Reference proteome</keyword>
<proteinExistence type="predicted"/>